<reference evidence="2" key="1">
    <citation type="submission" date="2015-11" db="EMBL/GenBank/DDBJ databases">
        <title>De novo transcriptome assembly of four potential Pierce s Disease insect vectors from Arizona vineyards.</title>
        <authorList>
            <person name="Tassone E.E."/>
        </authorList>
    </citation>
    <scope>NUCLEOTIDE SEQUENCE</scope>
</reference>
<evidence type="ECO:0000256" key="1">
    <source>
        <dbReference type="SAM" id="MobiDB-lite"/>
    </source>
</evidence>
<feature type="compositionally biased region" description="Polar residues" evidence="1">
    <location>
        <begin position="80"/>
        <end position="89"/>
    </location>
</feature>
<proteinExistence type="predicted"/>
<feature type="non-terminal residue" evidence="2">
    <location>
        <position position="105"/>
    </location>
</feature>
<name>A0A1B6I3I9_9HEMI</name>
<dbReference type="AlphaFoldDB" id="A0A1B6I3I9"/>
<organism evidence="2">
    <name type="scientific">Homalodisca liturata</name>
    <dbReference type="NCBI Taxonomy" id="320908"/>
    <lineage>
        <taxon>Eukaryota</taxon>
        <taxon>Metazoa</taxon>
        <taxon>Ecdysozoa</taxon>
        <taxon>Arthropoda</taxon>
        <taxon>Hexapoda</taxon>
        <taxon>Insecta</taxon>
        <taxon>Pterygota</taxon>
        <taxon>Neoptera</taxon>
        <taxon>Paraneoptera</taxon>
        <taxon>Hemiptera</taxon>
        <taxon>Auchenorrhyncha</taxon>
        <taxon>Membracoidea</taxon>
        <taxon>Cicadellidae</taxon>
        <taxon>Cicadellinae</taxon>
        <taxon>Proconiini</taxon>
        <taxon>Homalodisca</taxon>
    </lineage>
</organism>
<gene>
    <name evidence="2" type="ORF">g.58399</name>
</gene>
<accession>A0A1B6I3I9</accession>
<feature type="non-terminal residue" evidence="2">
    <location>
        <position position="1"/>
    </location>
</feature>
<feature type="compositionally biased region" description="Basic and acidic residues" evidence="1">
    <location>
        <begin position="45"/>
        <end position="56"/>
    </location>
</feature>
<feature type="region of interest" description="Disordered" evidence="1">
    <location>
        <begin position="1"/>
        <end position="89"/>
    </location>
</feature>
<evidence type="ECO:0000313" key="2">
    <source>
        <dbReference type="EMBL" id="JAS81482.1"/>
    </source>
</evidence>
<protein>
    <submittedName>
        <fullName evidence="2">Uncharacterized protein</fullName>
    </submittedName>
</protein>
<sequence>RTSSFEIVSPARSLLEDDLDSETPRSRSRTGADSSQLQDSGFEPSPRRDSKKESSRIPRACRRSSSHNRLEADSDDDRPSLSTVSVTQAVQHSMRKYHLERRIFH</sequence>
<feature type="compositionally biased region" description="Polar residues" evidence="1">
    <location>
        <begin position="29"/>
        <end position="39"/>
    </location>
</feature>
<dbReference type="EMBL" id="GECU01026224">
    <property type="protein sequence ID" value="JAS81482.1"/>
    <property type="molecule type" value="Transcribed_RNA"/>
</dbReference>